<organism evidence="1 2">
    <name type="scientific">Caerostris extrusa</name>
    <name type="common">Bark spider</name>
    <name type="synonym">Caerostris bankana</name>
    <dbReference type="NCBI Taxonomy" id="172846"/>
    <lineage>
        <taxon>Eukaryota</taxon>
        <taxon>Metazoa</taxon>
        <taxon>Ecdysozoa</taxon>
        <taxon>Arthropoda</taxon>
        <taxon>Chelicerata</taxon>
        <taxon>Arachnida</taxon>
        <taxon>Araneae</taxon>
        <taxon>Araneomorphae</taxon>
        <taxon>Entelegynae</taxon>
        <taxon>Araneoidea</taxon>
        <taxon>Araneidae</taxon>
        <taxon>Caerostris</taxon>
    </lineage>
</organism>
<reference evidence="1 2" key="1">
    <citation type="submission" date="2021-06" db="EMBL/GenBank/DDBJ databases">
        <title>Caerostris extrusa draft genome.</title>
        <authorList>
            <person name="Kono N."/>
            <person name="Arakawa K."/>
        </authorList>
    </citation>
    <scope>NUCLEOTIDE SEQUENCE [LARGE SCALE GENOMIC DNA]</scope>
</reference>
<evidence type="ECO:0000313" key="2">
    <source>
        <dbReference type="Proteomes" id="UP001054945"/>
    </source>
</evidence>
<proteinExistence type="predicted"/>
<dbReference type="Proteomes" id="UP001054945">
    <property type="component" value="Unassembled WGS sequence"/>
</dbReference>
<comment type="caution">
    <text evidence="1">The sequence shown here is derived from an EMBL/GenBank/DDBJ whole genome shotgun (WGS) entry which is preliminary data.</text>
</comment>
<protein>
    <submittedName>
        <fullName evidence="1">Uncharacterized protein</fullName>
    </submittedName>
</protein>
<dbReference type="EMBL" id="BPLR01005701">
    <property type="protein sequence ID" value="GIY04348.1"/>
    <property type="molecule type" value="Genomic_DNA"/>
</dbReference>
<keyword evidence="2" id="KW-1185">Reference proteome</keyword>
<sequence>MGPSGSSKCASCFLVTVRKTGNRVGKENRKKTLFHFLSPRRSAAALWLIFFRFYSRDKKNFNNRCPFRKKKKKSEET</sequence>
<evidence type="ECO:0000313" key="1">
    <source>
        <dbReference type="EMBL" id="GIY04348.1"/>
    </source>
</evidence>
<dbReference type="AlphaFoldDB" id="A0AAV4Q3V8"/>
<gene>
    <name evidence="1" type="ORF">CEXT_641991</name>
</gene>
<accession>A0AAV4Q3V8</accession>
<name>A0AAV4Q3V8_CAEEX</name>